<reference evidence="1" key="1">
    <citation type="submission" date="2015-09" db="EMBL/GenBank/DDBJ databases">
        <authorList>
            <consortium name="Pathogen Informatics"/>
        </authorList>
    </citation>
    <scope>NUCLEOTIDE SEQUENCE</scope>
    <source>
        <strain evidence="1">2789STDY5834896</strain>
    </source>
</reference>
<evidence type="ECO:0000313" key="1">
    <source>
        <dbReference type="EMBL" id="SCJ81583.1"/>
    </source>
</evidence>
<proteinExistence type="predicted"/>
<sequence length="131" mass="14833">MAVQYIACGNLQGLLSSGNPLLMLISFDGERVILGDLYENEDHGILLAKTGRDHRAVDLYFRLVLDYSGADWVFVCPQEYRGITGENNRIAAFYKDGFSTISHMLAELGYMVGINIPRRYCRKLRVLPQNE</sequence>
<accession>A0A1C6JHI8</accession>
<gene>
    <name evidence="1" type="ORF">SAMEA3545359_02207</name>
</gene>
<name>A0A1C6JHI8_9FIRM</name>
<protein>
    <submittedName>
        <fullName evidence="1">Uncharacterized protein</fullName>
    </submittedName>
</protein>
<organism evidence="1">
    <name type="scientific">uncultured Anaerotruncus sp</name>
    <dbReference type="NCBI Taxonomy" id="905011"/>
    <lineage>
        <taxon>Bacteria</taxon>
        <taxon>Bacillati</taxon>
        <taxon>Bacillota</taxon>
        <taxon>Clostridia</taxon>
        <taxon>Eubacteriales</taxon>
        <taxon>Oscillospiraceae</taxon>
        <taxon>Anaerotruncus</taxon>
        <taxon>environmental samples</taxon>
    </lineage>
</organism>
<dbReference type="EMBL" id="FMHG01000001">
    <property type="protein sequence ID" value="SCJ81583.1"/>
    <property type="molecule type" value="Genomic_DNA"/>
</dbReference>
<dbReference type="AlphaFoldDB" id="A0A1C6JHI8"/>